<protein>
    <recommendedName>
        <fullName evidence="1">Mutator-like transposase domain-containing protein</fullName>
    </recommendedName>
</protein>
<organism evidence="2 3">
    <name type="scientific">Elysia marginata</name>
    <dbReference type="NCBI Taxonomy" id="1093978"/>
    <lineage>
        <taxon>Eukaryota</taxon>
        <taxon>Metazoa</taxon>
        <taxon>Spiralia</taxon>
        <taxon>Lophotrochozoa</taxon>
        <taxon>Mollusca</taxon>
        <taxon>Gastropoda</taxon>
        <taxon>Heterobranchia</taxon>
        <taxon>Euthyneura</taxon>
        <taxon>Panpulmonata</taxon>
        <taxon>Sacoglossa</taxon>
        <taxon>Placobranchoidea</taxon>
        <taxon>Plakobranchidae</taxon>
        <taxon>Elysia</taxon>
    </lineage>
</organism>
<dbReference type="Pfam" id="PF20700">
    <property type="entry name" value="Mutator"/>
    <property type="match status" value="1"/>
</dbReference>
<reference evidence="2 3" key="1">
    <citation type="journal article" date="2021" name="Elife">
        <title>Chloroplast acquisition without the gene transfer in kleptoplastic sea slugs, Plakobranchus ocellatus.</title>
        <authorList>
            <person name="Maeda T."/>
            <person name="Takahashi S."/>
            <person name="Yoshida T."/>
            <person name="Shimamura S."/>
            <person name="Takaki Y."/>
            <person name="Nagai Y."/>
            <person name="Toyoda A."/>
            <person name="Suzuki Y."/>
            <person name="Arimoto A."/>
            <person name="Ishii H."/>
            <person name="Satoh N."/>
            <person name="Nishiyama T."/>
            <person name="Hasebe M."/>
            <person name="Maruyama T."/>
            <person name="Minagawa J."/>
            <person name="Obokata J."/>
            <person name="Shigenobu S."/>
        </authorList>
    </citation>
    <scope>NUCLEOTIDE SEQUENCE [LARGE SCALE GENOMIC DNA]</scope>
</reference>
<proteinExistence type="predicted"/>
<comment type="caution">
    <text evidence="2">The sequence shown here is derived from an EMBL/GenBank/DDBJ whole genome shotgun (WGS) entry which is preliminary data.</text>
</comment>
<dbReference type="AlphaFoldDB" id="A0AAV4HWN9"/>
<evidence type="ECO:0000313" key="3">
    <source>
        <dbReference type="Proteomes" id="UP000762676"/>
    </source>
</evidence>
<gene>
    <name evidence="2" type="ORF">ElyMa_006430500</name>
</gene>
<dbReference type="InterPro" id="IPR049012">
    <property type="entry name" value="Mutator_transp_dom"/>
</dbReference>
<dbReference type="PANTHER" id="PTHR33309">
    <property type="entry name" value="KERATIN, ULTRA HIGH-SULFUR MATRIX PROTEIN-LIKE"/>
    <property type="match status" value="1"/>
</dbReference>
<feature type="domain" description="Mutator-like transposase" evidence="1">
    <location>
        <begin position="30"/>
        <end position="400"/>
    </location>
</feature>
<accession>A0AAV4HWN9</accession>
<name>A0AAV4HWN9_9GAST</name>
<evidence type="ECO:0000313" key="2">
    <source>
        <dbReference type="EMBL" id="GFS01778.1"/>
    </source>
</evidence>
<dbReference type="EMBL" id="BMAT01012903">
    <property type="protein sequence ID" value="GFS01778.1"/>
    <property type="molecule type" value="Genomic_DNA"/>
</dbReference>
<dbReference type="Proteomes" id="UP000762676">
    <property type="component" value="Unassembled WGS sequence"/>
</dbReference>
<dbReference type="PROSITE" id="PS51257">
    <property type="entry name" value="PROKAR_LIPOPROTEIN"/>
    <property type="match status" value="1"/>
</dbReference>
<dbReference type="PANTHER" id="PTHR33309:SF3">
    <property type="entry name" value="CCHC-TYPE DOMAIN-CONTAINING PROTEIN"/>
    <property type="match status" value="1"/>
</dbReference>
<sequence>MPASVSRSSSVSQASSLTSGVSSCSRSTERTIVDFCQIETLISPLQCPHCLNSGLRLCSNDGHRKGLAIKLQLYCSFCAKIINSDFTSTRTPDKSFRVNESAVSSSLLCGFGPYTFNKLCEHLDLPGIHQKSFNNRAKSFYDSSKDIEVALQQKTVHLVRQQHAQVKSLNLADDEILDIAVSYDGSWMTRGHSSMIGIGCVIDVLTGYVVDFHVMSSFCQTCAKTGQKLKESNPRAYTQWYEKHKLHCDINYSGSAGMMETHAAELLWSRSIKRHKLRYTTMLSDGDAKSFNRLTEIAPYPGTVIEKEECINHVGKRLSTSLRNLVSDCSKRRITLGGNGYGRLTNNAIRKLSIYYTRAIRKHKNVEDMRKAILASIYHGFSTDARPLHHLCPTGTGSWCFYNAAIANHQKPGKHVKCLRTPLNYTLLASHIKPIYQRLADPKLLQRCLLSATQNANESLHSVIWSNRTKARFSSFKKVKFSALSSIGEFNFGVSATSELKESLELSNSHNSQRLGLLRQKKRLDGSAYKQKKVVQHRLQSRRAAKVCRELELKDTEGITYAPGQF</sequence>
<evidence type="ECO:0000259" key="1">
    <source>
        <dbReference type="Pfam" id="PF20700"/>
    </source>
</evidence>
<keyword evidence="3" id="KW-1185">Reference proteome</keyword>